<name>A0A8J5IKK9_9STRA</name>
<organism evidence="2 3">
    <name type="scientific">Phytophthora aleatoria</name>
    <dbReference type="NCBI Taxonomy" id="2496075"/>
    <lineage>
        <taxon>Eukaryota</taxon>
        <taxon>Sar</taxon>
        <taxon>Stramenopiles</taxon>
        <taxon>Oomycota</taxon>
        <taxon>Peronosporomycetes</taxon>
        <taxon>Peronosporales</taxon>
        <taxon>Peronosporaceae</taxon>
        <taxon>Phytophthora</taxon>
    </lineage>
</organism>
<feature type="compositionally biased region" description="Acidic residues" evidence="1">
    <location>
        <begin position="32"/>
        <end position="55"/>
    </location>
</feature>
<keyword evidence="3" id="KW-1185">Reference proteome</keyword>
<feature type="region of interest" description="Disordered" evidence="1">
    <location>
        <begin position="1"/>
        <end position="86"/>
    </location>
</feature>
<feature type="compositionally biased region" description="Basic and acidic residues" evidence="1">
    <location>
        <begin position="17"/>
        <end position="31"/>
    </location>
</feature>
<protein>
    <submittedName>
        <fullName evidence="2">Uncharacterized protein</fullName>
    </submittedName>
</protein>
<feature type="compositionally biased region" description="Basic residues" evidence="1">
    <location>
        <begin position="74"/>
        <end position="86"/>
    </location>
</feature>
<dbReference type="AlphaFoldDB" id="A0A8J5IKK9"/>
<dbReference type="EMBL" id="JAENGY010000322">
    <property type="protein sequence ID" value="KAG6965867.1"/>
    <property type="molecule type" value="Genomic_DNA"/>
</dbReference>
<evidence type="ECO:0000256" key="1">
    <source>
        <dbReference type="SAM" id="MobiDB-lite"/>
    </source>
</evidence>
<feature type="compositionally biased region" description="Polar residues" evidence="1">
    <location>
        <begin position="1"/>
        <end position="11"/>
    </location>
</feature>
<evidence type="ECO:0000313" key="2">
    <source>
        <dbReference type="EMBL" id="KAG6965867.1"/>
    </source>
</evidence>
<gene>
    <name evidence="2" type="ORF">JG688_00007007</name>
</gene>
<proteinExistence type="predicted"/>
<dbReference type="Proteomes" id="UP000709295">
    <property type="component" value="Unassembled WGS sequence"/>
</dbReference>
<evidence type="ECO:0000313" key="3">
    <source>
        <dbReference type="Proteomes" id="UP000709295"/>
    </source>
</evidence>
<sequence length="180" mass="20036">MHQQTLVSQQQRAKKVAGSEKKRLAARKAVDCDDQDYNPEQGEEAAEFDVVDEHEDIVADPSNKRKATPTSKARCPKKAIQAKKTRKRAAAELPCGVSADAEERGAVALENARKKLEAIAATKARKRQKTTVTKATQVSPTRYDMFHAGRFNKYSRIDDARYAGTSTILQHRSSLFYTAL</sequence>
<comment type="caution">
    <text evidence="2">The sequence shown here is derived from an EMBL/GenBank/DDBJ whole genome shotgun (WGS) entry which is preliminary data.</text>
</comment>
<accession>A0A8J5IKK9</accession>
<reference evidence="2" key="1">
    <citation type="submission" date="2021-01" db="EMBL/GenBank/DDBJ databases">
        <title>Phytophthora aleatoria, a newly-described species from Pinus radiata is distinct from Phytophthora cactorum isolates based on comparative genomics.</title>
        <authorList>
            <person name="Mcdougal R."/>
            <person name="Panda P."/>
            <person name="Williams N."/>
            <person name="Studholme D.J."/>
        </authorList>
    </citation>
    <scope>NUCLEOTIDE SEQUENCE</scope>
    <source>
        <strain evidence="2">NZFS 4037</strain>
    </source>
</reference>